<keyword evidence="4" id="KW-1185">Reference proteome</keyword>
<dbReference type="Pfam" id="PF00534">
    <property type="entry name" value="Glycos_transf_1"/>
    <property type="match status" value="1"/>
</dbReference>
<dbReference type="GO" id="GO:0016757">
    <property type="term" value="F:glycosyltransferase activity"/>
    <property type="evidence" value="ECO:0007669"/>
    <property type="project" value="InterPro"/>
</dbReference>
<name>A0A498C2H8_9GAMM</name>
<dbReference type="Proteomes" id="UP000275461">
    <property type="component" value="Unassembled WGS sequence"/>
</dbReference>
<evidence type="ECO:0000259" key="1">
    <source>
        <dbReference type="Pfam" id="PF00534"/>
    </source>
</evidence>
<dbReference type="EMBL" id="RCDA01000004">
    <property type="protein sequence ID" value="RLK46998.1"/>
    <property type="molecule type" value="Genomic_DNA"/>
</dbReference>
<sequence length="379" mass="42975">MHLAFALFKYFPHGGLQRNFRRITELALERGHRVDVYTLAWSGWTPDHPNLQVEVMKVPGWRNHTRYRLFGNRLQERLAESRPDRVVGFNKMPGLDVYYNADPCFMERAQTRHPLYRWSGRYRQHAAFEQAVFRADARNHILLLSEAEKPLFQRWYGTPDERFHLMPPYVSADRFAGPEAPDIGAGLRQELGLGEDDRMLLMVGSDFRRKGVDRSIRALAALPEAQRQRSHLYVLGKGRAATLEALAHRLGVAAQVHFLQGRDDVARFLFAADLLLHPAYQENTGTAIVEAIAAGLPALVTGNCGYAFHVERAECGQVLPPSFSQPAMNRALAEMIGSLERPRWRDNALAYARRTELGSRAEHALRVIEGPRYGEQAAA</sequence>
<dbReference type="InterPro" id="IPR028098">
    <property type="entry name" value="Glyco_trans_4-like_N"/>
</dbReference>
<proteinExistence type="predicted"/>
<comment type="caution">
    <text evidence="3">The sequence shown here is derived from an EMBL/GenBank/DDBJ whole genome shotgun (WGS) entry which is preliminary data.</text>
</comment>
<dbReference type="CDD" id="cd03801">
    <property type="entry name" value="GT4_PimA-like"/>
    <property type="match status" value="1"/>
</dbReference>
<evidence type="ECO:0000313" key="3">
    <source>
        <dbReference type="EMBL" id="RLK46998.1"/>
    </source>
</evidence>
<gene>
    <name evidence="3" type="ORF">DFR31_2312</name>
</gene>
<organism evidence="3 4">
    <name type="scientific">Alkalispirillum mobile</name>
    <dbReference type="NCBI Taxonomy" id="85925"/>
    <lineage>
        <taxon>Bacteria</taxon>
        <taxon>Pseudomonadati</taxon>
        <taxon>Pseudomonadota</taxon>
        <taxon>Gammaproteobacteria</taxon>
        <taxon>Chromatiales</taxon>
        <taxon>Ectothiorhodospiraceae</taxon>
        <taxon>Alkalispirillum</taxon>
    </lineage>
</organism>
<dbReference type="AlphaFoldDB" id="A0A498C2H8"/>
<dbReference type="RefSeq" id="WP_121442835.1">
    <property type="nucleotide sequence ID" value="NZ_RCDA01000004.1"/>
</dbReference>
<dbReference type="Gene3D" id="3.40.50.2000">
    <property type="entry name" value="Glycogen Phosphorylase B"/>
    <property type="match status" value="2"/>
</dbReference>
<evidence type="ECO:0000313" key="4">
    <source>
        <dbReference type="Proteomes" id="UP000275461"/>
    </source>
</evidence>
<dbReference type="PANTHER" id="PTHR12526">
    <property type="entry name" value="GLYCOSYLTRANSFERASE"/>
    <property type="match status" value="1"/>
</dbReference>
<dbReference type="SUPFAM" id="SSF53756">
    <property type="entry name" value="UDP-Glycosyltransferase/glycogen phosphorylase"/>
    <property type="match status" value="1"/>
</dbReference>
<dbReference type="Pfam" id="PF13439">
    <property type="entry name" value="Glyco_transf_4"/>
    <property type="match status" value="1"/>
</dbReference>
<evidence type="ECO:0000259" key="2">
    <source>
        <dbReference type="Pfam" id="PF13439"/>
    </source>
</evidence>
<reference evidence="3 4" key="1">
    <citation type="submission" date="2018-10" db="EMBL/GenBank/DDBJ databases">
        <title>Genomic Encyclopedia of Type Strains, Phase IV (KMG-IV): sequencing the most valuable type-strain genomes for metagenomic binning, comparative biology and taxonomic classification.</title>
        <authorList>
            <person name="Goeker M."/>
        </authorList>
    </citation>
    <scope>NUCLEOTIDE SEQUENCE [LARGE SCALE GENOMIC DNA]</scope>
    <source>
        <strain evidence="3 4">DSM 12769</strain>
    </source>
</reference>
<feature type="domain" description="Glycosyl transferase family 1" evidence="1">
    <location>
        <begin position="188"/>
        <end position="338"/>
    </location>
</feature>
<dbReference type="PANTHER" id="PTHR12526:SF641">
    <property type="entry name" value="LIPOPOLYSACCHARIDE CORE BIOSYNTHESIS PROTEIN RFAG"/>
    <property type="match status" value="1"/>
</dbReference>
<protein>
    <submittedName>
        <fullName evidence="3">UDP-glucose:(Heptosyl)LPS alpha-1,3-glucosyltransferase</fullName>
    </submittedName>
</protein>
<dbReference type="OrthoDB" id="9802524at2"/>
<feature type="domain" description="Glycosyltransferase subfamily 4-like N-terminal" evidence="2">
    <location>
        <begin position="14"/>
        <end position="174"/>
    </location>
</feature>
<keyword evidence="3" id="KW-0808">Transferase</keyword>
<accession>A0A498C2H8</accession>
<dbReference type="GO" id="GO:1901135">
    <property type="term" value="P:carbohydrate derivative metabolic process"/>
    <property type="evidence" value="ECO:0007669"/>
    <property type="project" value="UniProtKB-ARBA"/>
</dbReference>
<dbReference type="InterPro" id="IPR001296">
    <property type="entry name" value="Glyco_trans_1"/>
</dbReference>